<dbReference type="Gene3D" id="3.90.25.10">
    <property type="entry name" value="UDP-galactose 4-epimerase, domain 1"/>
    <property type="match status" value="1"/>
</dbReference>
<dbReference type="PATRIC" id="fig|301375.7.peg.1829"/>
<comment type="caution">
    <text evidence="2">The sequence shown here is derived from an EMBL/GenBank/DDBJ whole genome shotgun (WGS) entry which is preliminary data.</text>
</comment>
<evidence type="ECO:0000313" key="3">
    <source>
        <dbReference type="Proteomes" id="UP000057043"/>
    </source>
</evidence>
<evidence type="ECO:0000313" key="2">
    <source>
        <dbReference type="EMBL" id="KUK43257.1"/>
    </source>
</evidence>
<dbReference type="EMBL" id="LGFT01000096">
    <property type="protein sequence ID" value="KUK43257.1"/>
    <property type="molecule type" value="Genomic_DNA"/>
</dbReference>
<dbReference type="PANTHER" id="PTHR10491:SF4">
    <property type="entry name" value="METHIONINE ADENOSYLTRANSFERASE 2 SUBUNIT BETA"/>
    <property type="match status" value="1"/>
</dbReference>
<dbReference type="Proteomes" id="UP000057043">
    <property type="component" value="Unassembled WGS sequence"/>
</dbReference>
<dbReference type="InterPro" id="IPR036291">
    <property type="entry name" value="NAD(P)-bd_dom_sf"/>
</dbReference>
<name>A0A117LEU0_9EURY</name>
<evidence type="ECO:0000259" key="1">
    <source>
        <dbReference type="Pfam" id="PF04321"/>
    </source>
</evidence>
<dbReference type="AlphaFoldDB" id="A0A117LEU0"/>
<gene>
    <name evidence="2" type="ORF">XD72_2358</name>
</gene>
<dbReference type="SUPFAM" id="SSF51735">
    <property type="entry name" value="NAD(P)-binding Rossmann-fold domains"/>
    <property type="match status" value="1"/>
</dbReference>
<protein>
    <submittedName>
        <fullName evidence="2">dTDP-4-dehydrorhamnose reductase</fullName>
    </submittedName>
</protein>
<dbReference type="InterPro" id="IPR005913">
    <property type="entry name" value="dTDP_dehydrorham_reduct"/>
</dbReference>
<dbReference type="InterPro" id="IPR029903">
    <property type="entry name" value="RmlD-like-bd"/>
</dbReference>
<dbReference type="PANTHER" id="PTHR10491">
    <property type="entry name" value="DTDP-4-DEHYDRORHAMNOSE REDUCTASE"/>
    <property type="match status" value="1"/>
</dbReference>
<organism evidence="2 3">
    <name type="scientific">Methanothrix harundinacea</name>
    <dbReference type="NCBI Taxonomy" id="301375"/>
    <lineage>
        <taxon>Archaea</taxon>
        <taxon>Methanobacteriati</taxon>
        <taxon>Methanobacteriota</taxon>
        <taxon>Stenosarchaea group</taxon>
        <taxon>Methanomicrobia</taxon>
        <taxon>Methanotrichales</taxon>
        <taxon>Methanotrichaceae</taxon>
        <taxon>Methanothrix</taxon>
    </lineage>
</organism>
<dbReference type="Pfam" id="PF04321">
    <property type="entry name" value="RmlD_sub_bind"/>
    <property type="match status" value="1"/>
</dbReference>
<reference evidence="2 3" key="1">
    <citation type="journal article" date="2015" name="MBio">
        <title>Genome-Resolved Metagenomic Analysis Reveals Roles for Candidate Phyla and Other Microbial Community Members in Biogeochemical Transformations in Oil Reservoirs.</title>
        <authorList>
            <person name="Hu P."/>
            <person name="Tom L."/>
            <person name="Singh A."/>
            <person name="Thomas B.C."/>
            <person name="Baker B.J."/>
            <person name="Piceno Y.M."/>
            <person name="Andersen G.L."/>
            <person name="Banfield J.F."/>
        </authorList>
    </citation>
    <scope>NUCLEOTIDE SEQUENCE [LARGE SCALE GENOMIC DNA]</scope>
    <source>
        <strain evidence="2">57_489</strain>
    </source>
</reference>
<feature type="domain" description="RmlD-like substrate binding" evidence="1">
    <location>
        <begin position="26"/>
        <end position="160"/>
    </location>
</feature>
<proteinExistence type="predicted"/>
<sequence>MRGRKGSRNEDKRPGDGACGEGGCDCVARTCVIYGARPASGKVNFALWLIEKFRDDEEVRIVTDQYITPTLNTNLAKMMLEAGERRFRGIWHMAGATRISRYDFALEIAREFGFDPGLVIPSKMSEMRWRARRPADSSLDVSKATRILEEKPLSLKESLRILGEEMDHFD</sequence>
<accession>A0A117LEU0</accession>
<dbReference type="Gene3D" id="3.40.50.720">
    <property type="entry name" value="NAD(P)-binding Rossmann-like Domain"/>
    <property type="match status" value="1"/>
</dbReference>